<dbReference type="InterPro" id="IPR004616">
    <property type="entry name" value="Leu/Phe-tRNA_Trfase"/>
</dbReference>
<keyword evidence="3 4" id="KW-0012">Acyltransferase</keyword>
<accession>A0A4D7QKQ9</accession>
<reference evidence="5 6" key="1">
    <citation type="submission" date="2019-04" db="EMBL/GenBank/DDBJ databases">
        <title>Phreatobacter aquaticus sp. nov.</title>
        <authorList>
            <person name="Choi A."/>
            <person name="Baek K."/>
        </authorList>
    </citation>
    <scope>NUCLEOTIDE SEQUENCE [LARGE SCALE GENOMIC DNA]</scope>
    <source>
        <strain evidence="5 6">NMCR1094</strain>
    </source>
</reference>
<dbReference type="Pfam" id="PF03588">
    <property type="entry name" value="Leu_Phe_trans"/>
    <property type="match status" value="1"/>
</dbReference>
<dbReference type="Proteomes" id="UP000298588">
    <property type="component" value="Chromosome"/>
</dbReference>
<organism evidence="5 6">
    <name type="scientific">Phreatobacter aquaticus</name>
    <dbReference type="NCBI Taxonomy" id="2570229"/>
    <lineage>
        <taxon>Bacteria</taxon>
        <taxon>Pseudomonadati</taxon>
        <taxon>Pseudomonadota</taxon>
        <taxon>Alphaproteobacteria</taxon>
        <taxon>Hyphomicrobiales</taxon>
        <taxon>Phreatobacteraceae</taxon>
        <taxon>Phreatobacter</taxon>
    </lineage>
</organism>
<proteinExistence type="inferred from homology"/>
<dbReference type="EC" id="2.3.2.6" evidence="4"/>
<gene>
    <name evidence="4" type="primary">aat</name>
    <name evidence="5" type="ORF">E8L99_09490</name>
</gene>
<name>A0A4D7QKQ9_9HYPH</name>
<dbReference type="SUPFAM" id="SSF55729">
    <property type="entry name" value="Acyl-CoA N-acyltransferases (Nat)"/>
    <property type="match status" value="1"/>
</dbReference>
<dbReference type="GO" id="GO:0008914">
    <property type="term" value="F:leucyl-tRNA--protein transferase activity"/>
    <property type="evidence" value="ECO:0007669"/>
    <property type="project" value="UniProtKB-UniRule"/>
</dbReference>
<comment type="subcellular location">
    <subcellularLocation>
        <location evidence="4">Cytoplasm</location>
    </subcellularLocation>
</comment>
<evidence type="ECO:0000256" key="1">
    <source>
        <dbReference type="ARBA" id="ARBA00022490"/>
    </source>
</evidence>
<sequence>MTRHSDSENAITPEVLLRAYACGIFPMSESADDPGLYWVEPQRRGIIPLDGLIVSSRLARTVKSGRFTIRMDHDFPAVIDACAAPAEGRDSTWINGRIRDLYGQLFAIGHCHSVEVYREDRLVGGLYGVRLGAAFFGESMFHRESDASKVALVHLVARMLAGGFTLLDTQFVTEHLKTLGAVEVPRKSYQTMLERAVSGGARWVPEPLDPREALALIASRSSLPA</sequence>
<dbReference type="AlphaFoldDB" id="A0A4D7QKQ9"/>
<comment type="catalytic activity">
    <reaction evidence="4">
        <text>L-phenylalanyl-tRNA(Phe) + an N-terminal L-alpha-aminoacyl-[protein] = an N-terminal L-phenylalanyl-L-alpha-aminoacyl-[protein] + tRNA(Phe)</text>
        <dbReference type="Rhea" id="RHEA:43632"/>
        <dbReference type="Rhea" id="RHEA-COMP:9668"/>
        <dbReference type="Rhea" id="RHEA-COMP:9699"/>
        <dbReference type="Rhea" id="RHEA-COMP:10636"/>
        <dbReference type="Rhea" id="RHEA-COMP:10637"/>
        <dbReference type="ChEBI" id="CHEBI:78442"/>
        <dbReference type="ChEBI" id="CHEBI:78531"/>
        <dbReference type="ChEBI" id="CHEBI:78597"/>
        <dbReference type="ChEBI" id="CHEBI:83561"/>
        <dbReference type="EC" id="2.3.2.6"/>
    </reaction>
</comment>
<dbReference type="GO" id="GO:0005737">
    <property type="term" value="C:cytoplasm"/>
    <property type="evidence" value="ECO:0007669"/>
    <property type="project" value="UniProtKB-SubCell"/>
</dbReference>
<keyword evidence="1 4" id="KW-0963">Cytoplasm</keyword>
<dbReference type="OrthoDB" id="9790282at2"/>
<comment type="catalytic activity">
    <reaction evidence="4">
        <text>N-terminal L-arginyl-[protein] + L-leucyl-tRNA(Leu) = N-terminal L-leucyl-L-arginyl-[protein] + tRNA(Leu) + H(+)</text>
        <dbReference type="Rhea" id="RHEA:50416"/>
        <dbReference type="Rhea" id="RHEA-COMP:9613"/>
        <dbReference type="Rhea" id="RHEA-COMP:9622"/>
        <dbReference type="Rhea" id="RHEA-COMP:12672"/>
        <dbReference type="Rhea" id="RHEA-COMP:12673"/>
        <dbReference type="ChEBI" id="CHEBI:15378"/>
        <dbReference type="ChEBI" id="CHEBI:64719"/>
        <dbReference type="ChEBI" id="CHEBI:78442"/>
        <dbReference type="ChEBI" id="CHEBI:78494"/>
        <dbReference type="ChEBI" id="CHEBI:133044"/>
        <dbReference type="EC" id="2.3.2.6"/>
    </reaction>
</comment>
<protein>
    <recommendedName>
        <fullName evidence="4">Leucyl/phenylalanyl-tRNA--protein transferase</fullName>
        <ecNumber evidence="4">2.3.2.6</ecNumber>
    </recommendedName>
    <alternativeName>
        <fullName evidence="4">L/F-transferase</fullName>
    </alternativeName>
    <alternativeName>
        <fullName evidence="4">Leucyltransferase</fullName>
    </alternativeName>
    <alternativeName>
        <fullName evidence="4">Phenyalanyltransferase</fullName>
    </alternativeName>
</protein>
<comment type="function">
    <text evidence="4">Functions in the N-end rule pathway of protein degradation where it conjugates Leu, Phe and, less efficiently, Met from aminoacyl-tRNAs to the N-termini of proteins containing an N-terminal arginine or lysine.</text>
</comment>
<dbReference type="NCBIfam" id="TIGR00667">
    <property type="entry name" value="aat"/>
    <property type="match status" value="1"/>
</dbReference>
<evidence type="ECO:0000256" key="3">
    <source>
        <dbReference type="ARBA" id="ARBA00023315"/>
    </source>
</evidence>
<dbReference type="PANTHER" id="PTHR30098">
    <property type="entry name" value="LEUCYL/PHENYLALANYL-TRNA--PROTEIN TRANSFERASE"/>
    <property type="match status" value="1"/>
</dbReference>
<dbReference type="EMBL" id="CP039865">
    <property type="protein sequence ID" value="QCK85974.1"/>
    <property type="molecule type" value="Genomic_DNA"/>
</dbReference>
<dbReference type="HAMAP" id="MF_00688">
    <property type="entry name" value="Leu_Phe_trans"/>
    <property type="match status" value="1"/>
</dbReference>
<dbReference type="GO" id="GO:0030163">
    <property type="term" value="P:protein catabolic process"/>
    <property type="evidence" value="ECO:0007669"/>
    <property type="project" value="UniProtKB-UniRule"/>
</dbReference>
<dbReference type="RefSeq" id="WP_137099306.1">
    <property type="nucleotide sequence ID" value="NZ_CP039865.1"/>
</dbReference>
<evidence type="ECO:0000256" key="4">
    <source>
        <dbReference type="HAMAP-Rule" id="MF_00688"/>
    </source>
</evidence>
<comment type="catalytic activity">
    <reaction evidence="4">
        <text>N-terminal L-lysyl-[protein] + L-leucyl-tRNA(Leu) = N-terminal L-leucyl-L-lysyl-[protein] + tRNA(Leu) + H(+)</text>
        <dbReference type="Rhea" id="RHEA:12340"/>
        <dbReference type="Rhea" id="RHEA-COMP:9613"/>
        <dbReference type="Rhea" id="RHEA-COMP:9622"/>
        <dbReference type="Rhea" id="RHEA-COMP:12670"/>
        <dbReference type="Rhea" id="RHEA-COMP:12671"/>
        <dbReference type="ChEBI" id="CHEBI:15378"/>
        <dbReference type="ChEBI" id="CHEBI:65249"/>
        <dbReference type="ChEBI" id="CHEBI:78442"/>
        <dbReference type="ChEBI" id="CHEBI:78494"/>
        <dbReference type="ChEBI" id="CHEBI:133043"/>
        <dbReference type="EC" id="2.3.2.6"/>
    </reaction>
</comment>
<dbReference type="InterPro" id="IPR042203">
    <property type="entry name" value="Leu/Phe-tRNA_Trfase_C"/>
</dbReference>
<dbReference type="InterPro" id="IPR016181">
    <property type="entry name" value="Acyl_CoA_acyltransferase"/>
</dbReference>
<comment type="similarity">
    <text evidence="4">Belongs to the L/F-transferase family.</text>
</comment>
<dbReference type="PANTHER" id="PTHR30098:SF2">
    <property type="entry name" value="LEUCYL_PHENYLALANYL-TRNA--PROTEIN TRANSFERASE"/>
    <property type="match status" value="1"/>
</dbReference>
<keyword evidence="6" id="KW-1185">Reference proteome</keyword>
<dbReference type="KEGG" id="paqt:E8L99_09490"/>
<evidence type="ECO:0000256" key="2">
    <source>
        <dbReference type="ARBA" id="ARBA00022679"/>
    </source>
</evidence>
<keyword evidence="2 4" id="KW-0808">Transferase</keyword>
<evidence type="ECO:0000313" key="6">
    <source>
        <dbReference type="Proteomes" id="UP000298588"/>
    </source>
</evidence>
<dbReference type="FunFam" id="3.40.630.70:FF:000001">
    <property type="entry name" value="Leucyl/phenylalanyl-tRNA--protein transferase"/>
    <property type="match status" value="1"/>
</dbReference>
<evidence type="ECO:0000313" key="5">
    <source>
        <dbReference type="EMBL" id="QCK85974.1"/>
    </source>
</evidence>
<dbReference type="Gene3D" id="3.40.630.70">
    <property type="entry name" value="Leucyl/phenylalanyl-tRNA-protein transferase, C-terminal domain"/>
    <property type="match status" value="1"/>
</dbReference>